<keyword evidence="3" id="KW-1185">Reference proteome</keyword>
<comment type="caution">
    <text evidence="2">The sequence shown here is derived from an EMBL/GenBank/DDBJ whole genome shotgun (WGS) entry which is preliminary data.</text>
</comment>
<organism evidence="2 3">
    <name type="scientific">Vibrio ishigakensis</name>
    <dbReference type="NCBI Taxonomy" id="1481914"/>
    <lineage>
        <taxon>Bacteria</taxon>
        <taxon>Pseudomonadati</taxon>
        <taxon>Pseudomonadota</taxon>
        <taxon>Gammaproteobacteria</taxon>
        <taxon>Vibrionales</taxon>
        <taxon>Vibrionaceae</taxon>
        <taxon>Vibrio</taxon>
    </lineage>
</organism>
<reference evidence="2 3" key="2">
    <citation type="submission" date="2015-01" db="EMBL/GenBank/DDBJ databases">
        <authorList>
            <consortium name="NBRP consortium"/>
            <person name="Sawabe T."/>
            <person name="Meirelles P."/>
            <person name="Feng G."/>
            <person name="Sayaka M."/>
            <person name="Hattori M."/>
            <person name="Ohkuma M."/>
        </authorList>
    </citation>
    <scope>NUCLEOTIDE SEQUENCE [LARGE SCALE GENOMIC DNA]</scope>
    <source>
        <strain evidence="3">JCM 19231</strain>
    </source>
</reference>
<name>A0A0B8NZJ3_9VIBR</name>
<evidence type="ECO:0000256" key="1">
    <source>
        <dbReference type="SAM" id="SignalP"/>
    </source>
</evidence>
<reference evidence="2 3" key="1">
    <citation type="submission" date="2015-01" db="EMBL/GenBank/DDBJ databases">
        <title>Vibrio sp. C1 JCM 19231 whole genome shotgun sequence.</title>
        <authorList>
            <person name="Sawabe T."/>
            <person name="Meirelles P."/>
            <person name="Feng G."/>
            <person name="Sayaka M."/>
            <person name="Hattori M."/>
            <person name="Ohkuma M."/>
        </authorList>
    </citation>
    <scope>NUCLEOTIDE SEQUENCE [LARGE SCALE GENOMIC DNA]</scope>
    <source>
        <strain evidence="3">JCM 19231</strain>
    </source>
</reference>
<gene>
    <name evidence="2" type="ORF">JCM19231_3294</name>
</gene>
<dbReference type="AlphaFoldDB" id="A0A0B8NZJ3"/>
<dbReference type="EMBL" id="BBRZ01000063">
    <property type="protein sequence ID" value="GAM57762.1"/>
    <property type="molecule type" value="Genomic_DNA"/>
</dbReference>
<keyword evidence="1" id="KW-0732">Signal</keyword>
<feature type="chain" id="PRO_5002139572" evidence="1">
    <location>
        <begin position="21"/>
        <end position="156"/>
    </location>
</feature>
<proteinExistence type="predicted"/>
<feature type="signal peptide" evidence="1">
    <location>
        <begin position="1"/>
        <end position="20"/>
    </location>
</feature>
<accession>A0A0B8NZJ3</accession>
<evidence type="ECO:0000313" key="2">
    <source>
        <dbReference type="EMBL" id="GAM57762.1"/>
    </source>
</evidence>
<evidence type="ECO:0000313" key="3">
    <source>
        <dbReference type="Proteomes" id="UP000031671"/>
    </source>
</evidence>
<dbReference type="Proteomes" id="UP000031671">
    <property type="component" value="Unassembled WGS sequence"/>
</dbReference>
<dbReference type="RefSeq" id="WP_261833736.1">
    <property type="nucleotide sequence ID" value="NZ_AP024881.1"/>
</dbReference>
<protein>
    <submittedName>
        <fullName evidence="2">Uncharacterized protein</fullName>
    </submittedName>
</protein>
<sequence>MKLSKIMIGLLLASPSLVLADDSARNEFFARQYQQLCELIAKPWKVANTADEAAQMSLSVTEPISIATTLNKAGEAYLDLSIENWDEKLIVFHSKGLDMDIAGADVLGADIDNQQCDSSKMTITHINTHEWGSYTLVLKGQPSQEVTLKITRETLD</sequence>